<dbReference type="AlphaFoldDB" id="A0A1S4EKY3"/>
<proteinExistence type="inferred from homology"/>
<accession>A0A1S4EKY3</accession>
<keyword evidence="4" id="KW-0833">Ubl conjugation pathway</keyword>
<feature type="repeat" description="WD" evidence="6">
    <location>
        <begin position="160"/>
        <end position="195"/>
    </location>
</feature>
<dbReference type="InterPro" id="IPR001680">
    <property type="entry name" value="WD40_rpt"/>
</dbReference>
<dbReference type="PROSITE" id="PS00678">
    <property type="entry name" value="WD_REPEATS_1"/>
    <property type="match status" value="1"/>
</dbReference>
<evidence type="ECO:0000256" key="2">
    <source>
        <dbReference type="ARBA" id="ARBA00022574"/>
    </source>
</evidence>
<dbReference type="SUPFAM" id="SSF50978">
    <property type="entry name" value="WD40 repeat-like"/>
    <property type="match status" value="1"/>
</dbReference>
<reference evidence="9" key="1">
    <citation type="submission" date="2025-08" db="UniProtKB">
        <authorList>
            <consortium name="RefSeq"/>
        </authorList>
    </citation>
    <scope>IDENTIFICATION</scope>
</reference>
<dbReference type="STRING" id="121845.A0A1S4EKY3"/>
<dbReference type="GO" id="GO:0030674">
    <property type="term" value="F:protein-macromolecule adaptor activity"/>
    <property type="evidence" value="ECO:0007669"/>
    <property type="project" value="TreeGrafter"/>
</dbReference>
<evidence type="ECO:0000313" key="8">
    <source>
        <dbReference type="Proteomes" id="UP000079169"/>
    </source>
</evidence>
<protein>
    <submittedName>
        <fullName evidence="9">Denticleless protein homolog</fullName>
    </submittedName>
</protein>
<evidence type="ECO:0000256" key="5">
    <source>
        <dbReference type="ARBA" id="ARBA00038344"/>
    </source>
</evidence>
<organism evidence="8 9">
    <name type="scientific">Diaphorina citri</name>
    <name type="common">Asian citrus psyllid</name>
    <dbReference type="NCBI Taxonomy" id="121845"/>
    <lineage>
        <taxon>Eukaryota</taxon>
        <taxon>Metazoa</taxon>
        <taxon>Ecdysozoa</taxon>
        <taxon>Arthropoda</taxon>
        <taxon>Hexapoda</taxon>
        <taxon>Insecta</taxon>
        <taxon>Pterygota</taxon>
        <taxon>Neoptera</taxon>
        <taxon>Paraneoptera</taxon>
        <taxon>Hemiptera</taxon>
        <taxon>Sternorrhyncha</taxon>
        <taxon>Psylloidea</taxon>
        <taxon>Psyllidae</taxon>
        <taxon>Diaphorininae</taxon>
        <taxon>Diaphorina</taxon>
    </lineage>
</organism>
<evidence type="ECO:0000313" key="9">
    <source>
        <dbReference type="RefSeq" id="XP_017302828.1"/>
    </source>
</evidence>
<dbReference type="Proteomes" id="UP000079169">
    <property type="component" value="Unplaced"/>
</dbReference>
<gene>
    <name evidence="9" type="primary">LOC103517138</name>
</gene>
<dbReference type="SMART" id="SM00320">
    <property type="entry name" value="WD40"/>
    <property type="match status" value="6"/>
</dbReference>
<dbReference type="Pfam" id="PF00400">
    <property type="entry name" value="WD40"/>
    <property type="match status" value="3"/>
</dbReference>
<dbReference type="Gene3D" id="2.130.10.10">
    <property type="entry name" value="YVTN repeat-like/Quinoprotein amine dehydrogenase"/>
    <property type="match status" value="2"/>
</dbReference>
<dbReference type="PaxDb" id="121845-A0A1S4EKY3"/>
<dbReference type="PANTHER" id="PTHR22852">
    <property type="entry name" value="LETHAL 2 DENTICLELESS PROTEIN RETINOIC ACID-REGULATED NUCLEAR MATRIX-ASSOCIATED PROTEIN"/>
    <property type="match status" value="1"/>
</dbReference>
<keyword evidence="3" id="KW-0677">Repeat</keyword>
<dbReference type="GO" id="GO:0005634">
    <property type="term" value="C:nucleus"/>
    <property type="evidence" value="ECO:0007669"/>
    <property type="project" value="TreeGrafter"/>
</dbReference>
<evidence type="ECO:0000256" key="7">
    <source>
        <dbReference type="SAM" id="MobiDB-lite"/>
    </source>
</evidence>
<feature type="region of interest" description="Disordered" evidence="7">
    <location>
        <begin position="432"/>
        <end position="533"/>
    </location>
</feature>
<keyword evidence="8" id="KW-1185">Reference proteome</keyword>
<dbReference type="OMA" id="PRTPNNW"/>
<dbReference type="InterPro" id="IPR036322">
    <property type="entry name" value="WD40_repeat_dom_sf"/>
</dbReference>
<keyword evidence="2 6" id="KW-0853">WD repeat</keyword>
<comment type="similarity">
    <text evidence="5">Belongs to the WD repeat cdt2 family.</text>
</comment>
<dbReference type="InterPro" id="IPR051865">
    <property type="entry name" value="WD-repeat_CDT2_adapter"/>
</dbReference>
<evidence type="ECO:0000256" key="4">
    <source>
        <dbReference type="ARBA" id="ARBA00022786"/>
    </source>
</evidence>
<evidence type="ECO:0000256" key="1">
    <source>
        <dbReference type="ARBA" id="ARBA00004906"/>
    </source>
</evidence>
<dbReference type="GeneID" id="103517138"/>
<dbReference type="KEGG" id="dci:103517138"/>
<dbReference type="RefSeq" id="XP_017302828.1">
    <property type="nucleotide sequence ID" value="XM_017447339.1"/>
</dbReference>
<evidence type="ECO:0000256" key="3">
    <source>
        <dbReference type="ARBA" id="ARBA00022737"/>
    </source>
</evidence>
<dbReference type="InterPro" id="IPR015943">
    <property type="entry name" value="WD40/YVTN_repeat-like_dom_sf"/>
</dbReference>
<dbReference type="PROSITE" id="PS50082">
    <property type="entry name" value="WD_REPEATS_2"/>
    <property type="match status" value="1"/>
</dbReference>
<sequence>MCALQTIGPACRLKYWHKPHSCGMDGPIGISHCLPREMPDGVSFKKEDKLVDLRLKNLKKETLLKNDGPLMNVSFDPSRKSDYVRIAVGHEDGIVSIHQVDHEYKETTCCRVTSHLNCIYDIVWSHDGEHIFTACGDGSIGYHQIEAGTSYLSNENIKFLTCNSSSMKSVVVHPENPNVIASGSSDGNIFVWDIRVLSKPDISIRQAYSKETKRKSSLHATGPGAIVYCNYNSIRSMVFQDSNKIISSCSESPYIKIWDLRRTYCNISDLPKSLYSLESTPPVSGFTSLALDPSLMRLYARGQDSTILLFDVANYKKTPVAEIPASSFGGPISFHIKIKLSPDWRHLVAGSDRGILNIWNTKTLQPLFEHDEDMGPQFEELTGVDWIETPDKKSLICGGREGGELCLWSESFPKDVEVIEDPPLLNIQFSQLQIKPQPRRPSTPPVPGLNSHAGFPTVDSPTINLPSFVEDSTSHPVTKPSSTQKPRTPNNWLVRQTSGFPTVDSPTINLPSFVEDSTSHPVTKPSSTQKPRTPNNWLVKFLHCWNK</sequence>
<dbReference type="GO" id="GO:0043161">
    <property type="term" value="P:proteasome-mediated ubiquitin-dependent protein catabolic process"/>
    <property type="evidence" value="ECO:0007669"/>
    <property type="project" value="TreeGrafter"/>
</dbReference>
<dbReference type="PROSITE" id="PS50294">
    <property type="entry name" value="WD_REPEATS_REGION"/>
    <property type="match status" value="1"/>
</dbReference>
<feature type="compositionally biased region" description="Polar residues" evidence="7">
    <location>
        <begin position="459"/>
        <end position="533"/>
    </location>
</feature>
<comment type="pathway">
    <text evidence="1">Protein modification; protein ubiquitination.</text>
</comment>
<evidence type="ECO:0000256" key="6">
    <source>
        <dbReference type="PROSITE-ProRule" id="PRU00221"/>
    </source>
</evidence>
<name>A0A1S4EKY3_DIACI</name>
<dbReference type="InterPro" id="IPR019775">
    <property type="entry name" value="WD40_repeat_CS"/>
</dbReference>
<dbReference type="PANTHER" id="PTHR22852:SF0">
    <property type="entry name" value="DENTICLELESS PROTEIN HOMOLOG"/>
    <property type="match status" value="1"/>
</dbReference>